<organism evidence="2">
    <name type="scientific">Prasinoderma singulare</name>
    <dbReference type="NCBI Taxonomy" id="676789"/>
    <lineage>
        <taxon>Eukaryota</taxon>
        <taxon>Viridiplantae</taxon>
        <taxon>Prasinodermophyta</taxon>
        <taxon>Prasinodermophyceae</taxon>
        <taxon>Prasinodermales</taxon>
        <taxon>Prasinodermaceae</taxon>
        <taxon>Prasinoderma</taxon>
    </lineage>
</organism>
<sequence length="615" mass="63008">MGRGGSMAAGEKRKAAAEAEGGVAGGAGRGQEEDDDVDSKVLKRRLRQARYRERRKVREASDADKIKAMETRIQNLTTALSARGPLPAGGVAAAAAGVPGPVSGDGASPAAVLMMPPATTVVNTPAPGLHKPMAAHASAGSGGGVAGGTGAIGEAVPVGAPQAAMLAGAVPAPLMGSLGGAPNMMAVAAAKLQAAAGFSPFNSMTLAANMLAQPPAMMPHHSVITPALMGQPMPGQSAGSLAQVVTNDSALAQGWYRVRADPYALLETASKLLAHASDAPAGGVSDLQASRAAAGLARKAQDGSGEESANKSESGDGIESSSNLPSFVAAAGWKSAMFECAQLALRDGALTPNVQGALRGQMVDDLSVCHRALGFLRARINLAEKTSPCHGRELQVTTSDCHALTLLLGTFSHMFVFFAAGMHAAGYVTAEDTEFFAKFEELQAWDNNVMAAFEALTGASNCPSLGQGGSVGAGSLHPHMQIIYLMHARSHHNLAWWLMSHRPGALTAMVTLFAVHLPLISRLSVYKSDMSQPDTANVALLRSELRASTLTLLNEAVNVSAGRLNLQKLMDEKVFKLTQSEEAAGAGGGGAQANASGPPAPTLVHKAQMPPRAQA</sequence>
<feature type="region of interest" description="Disordered" evidence="1">
    <location>
        <begin position="1"/>
        <end position="61"/>
    </location>
</feature>
<feature type="region of interest" description="Disordered" evidence="1">
    <location>
        <begin position="295"/>
        <end position="322"/>
    </location>
</feature>
<reference evidence="2" key="1">
    <citation type="submission" date="2021-01" db="EMBL/GenBank/DDBJ databases">
        <authorList>
            <person name="Corre E."/>
            <person name="Pelletier E."/>
            <person name="Niang G."/>
            <person name="Scheremetjew M."/>
            <person name="Finn R."/>
            <person name="Kale V."/>
            <person name="Holt S."/>
            <person name="Cochrane G."/>
            <person name="Meng A."/>
            <person name="Brown T."/>
            <person name="Cohen L."/>
        </authorList>
    </citation>
    <scope>NUCLEOTIDE SEQUENCE</scope>
    <source>
        <strain evidence="2">RCC927</strain>
    </source>
</reference>
<dbReference type="CDD" id="cd14686">
    <property type="entry name" value="bZIP"/>
    <property type="match status" value="1"/>
</dbReference>
<proteinExistence type="predicted"/>
<evidence type="ECO:0000256" key="1">
    <source>
        <dbReference type="SAM" id="MobiDB-lite"/>
    </source>
</evidence>
<dbReference type="EMBL" id="HBHY01001542">
    <property type="protein sequence ID" value="CAE0126218.1"/>
    <property type="molecule type" value="Transcribed_RNA"/>
</dbReference>
<feature type="compositionally biased region" description="Basic residues" evidence="1">
    <location>
        <begin position="42"/>
        <end position="55"/>
    </location>
</feature>
<evidence type="ECO:0000313" key="2">
    <source>
        <dbReference type="EMBL" id="CAE0126218.1"/>
    </source>
</evidence>
<gene>
    <name evidence="2" type="ORF">PSIN1315_LOCUS947</name>
</gene>
<accession>A0A7S3F4L0</accession>
<name>A0A7S3F4L0_9VIRI</name>
<evidence type="ECO:0008006" key="3">
    <source>
        <dbReference type="Google" id="ProtNLM"/>
    </source>
</evidence>
<feature type="region of interest" description="Disordered" evidence="1">
    <location>
        <begin position="581"/>
        <end position="615"/>
    </location>
</feature>
<dbReference type="AlphaFoldDB" id="A0A7S3F4L0"/>
<protein>
    <recommendedName>
        <fullName evidence="3">BZIP domain-containing protein</fullName>
    </recommendedName>
</protein>